<keyword evidence="8" id="KW-0807">Transducer</keyword>
<evidence type="ECO:0000256" key="9">
    <source>
        <dbReference type="ARBA" id="ARBA00023242"/>
    </source>
</evidence>
<evidence type="ECO:0000256" key="2">
    <source>
        <dbReference type="ARBA" id="ARBA00022723"/>
    </source>
</evidence>
<dbReference type="Gene3D" id="1.10.400.10">
    <property type="entry name" value="GI Alpha 1, domain 2-like"/>
    <property type="match status" value="1"/>
</dbReference>
<keyword evidence="3 11" id="KW-0547">Nucleotide-binding</keyword>
<dbReference type="CDD" id="cd00066">
    <property type="entry name" value="G-alpha"/>
    <property type="match status" value="1"/>
</dbReference>
<feature type="region of interest" description="Disordered" evidence="13">
    <location>
        <begin position="239"/>
        <end position="264"/>
    </location>
</feature>
<evidence type="ECO:0000256" key="12">
    <source>
        <dbReference type="PIRSR" id="PIRSR601019-2"/>
    </source>
</evidence>
<dbReference type="GO" id="GO:0007186">
    <property type="term" value="P:G protein-coupled receptor signaling pathway"/>
    <property type="evidence" value="ECO:0007669"/>
    <property type="project" value="InterPro"/>
</dbReference>
<dbReference type="GO" id="GO:0003924">
    <property type="term" value="F:GTPase activity"/>
    <property type="evidence" value="ECO:0007669"/>
    <property type="project" value="InterPro"/>
</dbReference>
<feature type="region of interest" description="Disordered" evidence="13">
    <location>
        <begin position="624"/>
        <end position="652"/>
    </location>
</feature>
<evidence type="ECO:0000256" key="13">
    <source>
        <dbReference type="SAM" id="MobiDB-lite"/>
    </source>
</evidence>
<evidence type="ECO:0000256" key="4">
    <source>
        <dbReference type="ARBA" id="ARBA00022771"/>
    </source>
</evidence>
<evidence type="ECO:0000313" key="14">
    <source>
        <dbReference type="EMBL" id="MBA4679622.1"/>
    </source>
</evidence>
<reference evidence="14" key="2">
    <citation type="submission" date="2020-07" db="EMBL/GenBank/DDBJ databases">
        <authorList>
            <person name="Vera ALvarez R."/>
            <person name="Arias-Moreno D.M."/>
            <person name="Jimenez-Jacinto V."/>
            <person name="Jimenez-Bremont J.F."/>
            <person name="Swaminathan K."/>
            <person name="Moose S.P."/>
            <person name="Guerrero-Gonzalez M.L."/>
            <person name="Marino-Ramirez L."/>
            <person name="Landsman D."/>
            <person name="Rodriguez-Kessler M."/>
            <person name="Delgado-Sanchez P."/>
        </authorList>
    </citation>
    <scope>NUCLEOTIDE SEQUENCE</scope>
    <source>
        <tissue evidence="14">Cladode</tissue>
    </source>
</reference>
<reference evidence="14" key="1">
    <citation type="journal article" date="2013" name="J. Plant Res.">
        <title>Effect of fungi and light on seed germination of three Opuntia species from semiarid lands of central Mexico.</title>
        <authorList>
            <person name="Delgado-Sanchez P."/>
            <person name="Jimenez-Bremont J.F."/>
            <person name="Guerrero-Gonzalez Mde L."/>
            <person name="Flores J."/>
        </authorList>
    </citation>
    <scope>NUCLEOTIDE SEQUENCE</scope>
    <source>
        <tissue evidence="14">Cladode</tissue>
    </source>
</reference>
<evidence type="ECO:0000256" key="10">
    <source>
        <dbReference type="ARBA" id="ARBA00060880"/>
    </source>
</evidence>
<dbReference type="GO" id="GO:0005525">
    <property type="term" value="F:GTP binding"/>
    <property type="evidence" value="ECO:0007669"/>
    <property type="project" value="UniProtKB-KW"/>
</dbReference>
<evidence type="ECO:0000256" key="11">
    <source>
        <dbReference type="PIRSR" id="PIRSR601019-1"/>
    </source>
</evidence>
<keyword evidence="9" id="KW-0539">Nucleus</keyword>
<dbReference type="PANTHER" id="PTHR36486:SF4">
    <property type="entry name" value="PH DOMAIN-CONTAINING PROTEIN"/>
    <property type="match status" value="1"/>
</dbReference>
<evidence type="ECO:0000256" key="3">
    <source>
        <dbReference type="ARBA" id="ARBA00022741"/>
    </source>
</evidence>
<feature type="binding site" evidence="12">
    <location>
        <position position="751"/>
    </location>
    <ligand>
        <name>Mg(2+)</name>
        <dbReference type="ChEBI" id="CHEBI:18420"/>
    </ligand>
</feature>
<proteinExistence type="inferred from homology"/>
<evidence type="ECO:0000256" key="8">
    <source>
        <dbReference type="ARBA" id="ARBA00023224"/>
    </source>
</evidence>
<dbReference type="EMBL" id="GISG01283986">
    <property type="protein sequence ID" value="MBA4679622.1"/>
    <property type="molecule type" value="Transcribed_RNA"/>
</dbReference>
<sequence length="981" mass="109144">MSPIGDFIPAMQEDEVEYAFALEYHGPPVGFDIPRAVPINVEKIPVASIVTQIPVSDLLLPVIQPVLAPDTLGKKFSKELTKVGSDTNVSPTSVLDFEKITSGCEHEKEVELASEVTLSPSSVFVCEERATTSGQDCAALGDLCSSGTLEDLNGRCESGDWSGLINSSAELGSSSVSHEHSGDLVGRAGSSCPSEYRESFEKSQDLSAVSEGSMSPGPCQDDLDPNDLNCPEWSSTKSTLSMDYPSSTVSSFRTGEDNSMPHGTVKRPVVTFRDVDSYDDVDEELNYGVAERLKPKKEPLTRPRKGACYRCLRGSRFTEKEACIVCNAKYCSNCVLKAMGSMPEGRKCVTCIGYPIDESKRGNLGKCSRILRKLLNDLEIQQVMKAEKLCDVNQLPSEYICINGKPLCHEELLLLQTCSNPPRNLKPGSYWYDKVSGLWGKEGEKPSQIISPHLNIGDPMRPDASCGNTQVFINGREITKVELRMLQLAGVQCAGNPHFWVNDDGSYQEEGQKNTKGYIWGKAGMKLVCALLSLPVPSKSKQPCVEETSYAVNRSIPDYLEQKTLQKLLLVGYDGAGTSTIFKQAKFLYKELPFSQDEREKIKLLIQGNVYGYLGMLLEGREHFEEKSSTSQPTDLPSGAADQQEGSNSPNNGTTIYSICPRLKEFSDWLLKIMACGNLEAIFPAATREYAPLVEELWNTTAIQATYNRRSELEMLPSVASYFLERAVDILQADYEPSDLDILYAEGVTSSNGLACVEFSFPQSADDDIDTSDPQVSLPRYQVIRVQARGFAENCKWLEMLEDIRLVIFCVALSDYDQLSFHVDGSPMNKMMLSKKLFESIVTHPTFEHMDFLLILNKFDIFEEKIEQVPLTECEWFEDFQPVISRQNNGNSNPRSRSISINQNPTLGQVGFHYVAVKFKRLFFDLTGRKLFVSSVKGLESESVDAALKYAREILNWEEERIHFSLSEYSIYSTEASFSSH</sequence>
<dbReference type="SMART" id="SM00275">
    <property type="entry name" value="G_alpha"/>
    <property type="match status" value="1"/>
</dbReference>
<dbReference type="SUPFAM" id="SSF47895">
    <property type="entry name" value="Transducin (alpha subunit), insertion domain"/>
    <property type="match status" value="1"/>
</dbReference>
<evidence type="ECO:0000256" key="6">
    <source>
        <dbReference type="ARBA" id="ARBA00022837"/>
    </source>
</evidence>
<dbReference type="InterPro" id="IPR027417">
    <property type="entry name" value="P-loop_NTPase"/>
</dbReference>
<keyword evidence="7 11" id="KW-0342">GTP-binding</keyword>
<comment type="subcellular location">
    <subcellularLocation>
        <location evidence="1">Nucleus</location>
    </subcellularLocation>
</comment>
<name>A0A7C9EWK8_OPUST</name>
<keyword evidence="12" id="KW-0460">Magnesium</keyword>
<keyword evidence="5" id="KW-0862">Zinc</keyword>
<dbReference type="PANTHER" id="PTHR36486">
    <property type="entry name" value="OS01G0977800 PROTEIN"/>
    <property type="match status" value="1"/>
</dbReference>
<organism evidence="14">
    <name type="scientific">Opuntia streptacantha</name>
    <name type="common">Prickly pear cactus</name>
    <name type="synonym">Opuntia cardona</name>
    <dbReference type="NCBI Taxonomy" id="393608"/>
    <lineage>
        <taxon>Eukaryota</taxon>
        <taxon>Viridiplantae</taxon>
        <taxon>Streptophyta</taxon>
        <taxon>Embryophyta</taxon>
        <taxon>Tracheophyta</taxon>
        <taxon>Spermatophyta</taxon>
        <taxon>Magnoliopsida</taxon>
        <taxon>eudicotyledons</taxon>
        <taxon>Gunneridae</taxon>
        <taxon>Pentapetalae</taxon>
        <taxon>Caryophyllales</taxon>
        <taxon>Cactineae</taxon>
        <taxon>Cactaceae</taxon>
        <taxon>Opuntioideae</taxon>
        <taxon>Opuntia</taxon>
    </lineage>
</organism>
<dbReference type="Gene3D" id="3.40.50.300">
    <property type="entry name" value="P-loop containing nucleotide triphosphate hydrolases"/>
    <property type="match status" value="1"/>
</dbReference>
<feature type="binding site" evidence="12">
    <location>
        <position position="579"/>
    </location>
    <ligand>
        <name>Mg(2+)</name>
        <dbReference type="ChEBI" id="CHEBI:18420"/>
    </ligand>
</feature>
<dbReference type="AlphaFoldDB" id="A0A7C9EWK8"/>
<feature type="compositionally biased region" description="Polar residues" evidence="13">
    <location>
        <begin position="239"/>
        <end position="253"/>
    </location>
</feature>
<keyword evidence="4" id="KW-0863">Zinc-finger</keyword>
<evidence type="ECO:0000256" key="7">
    <source>
        <dbReference type="ARBA" id="ARBA00023134"/>
    </source>
</evidence>
<comment type="similarity">
    <text evidence="10">Belongs to the G-alpha family. XLG subfamily.</text>
</comment>
<dbReference type="FunFam" id="1.10.400.10:FF:000005">
    <property type="entry name" value="Extra-large guanine nucleotide-binding protein 3"/>
    <property type="match status" value="1"/>
</dbReference>
<dbReference type="SUPFAM" id="SSF52540">
    <property type="entry name" value="P-loop containing nucleoside triphosphate hydrolases"/>
    <property type="match status" value="1"/>
</dbReference>
<evidence type="ECO:0000256" key="5">
    <source>
        <dbReference type="ARBA" id="ARBA00022833"/>
    </source>
</evidence>
<evidence type="ECO:0000256" key="1">
    <source>
        <dbReference type="ARBA" id="ARBA00004123"/>
    </source>
</evidence>
<feature type="binding site" evidence="11">
    <location>
        <begin position="857"/>
        <end position="860"/>
    </location>
    <ligand>
        <name>GTP</name>
        <dbReference type="ChEBI" id="CHEBI:37565"/>
    </ligand>
</feature>
<dbReference type="FunFam" id="3.40.50.300:FF:001647">
    <property type="entry name" value="Extra-large guanine nucleotide-binding protein 1"/>
    <property type="match status" value="1"/>
</dbReference>
<dbReference type="PRINTS" id="PR00318">
    <property type="entry name" value="GPROTEINA"/>
</dbReference>
<dbReference type="InterPro" id="IPR011025">
    <property type="entry name" value="GproteinA_insert"/>
</dbReference>
<keyword evidence="2 12" id="KW-0479">Metal-binding</keyword>
<feature type="compositionally biased region" description="Basic and acidic residues" evidence="13">
    <location>
        <begin position="195"/>
        <end position="204"/>
    </location>
</feature>
<feature type="region of interest" description="Disordered" evidence="13">
    <location>
        <begin position="173"/>
        <end position="227"/>
    </location>
</feature>
<protein>
    <recommendedName>
        <fullName evidence="15">Extra-large guanine nucleotide-binding protein 1-like</fullName>
    </recommendedName>
</protein>
<dbReference type="GO" id="GO:0031683">
    <property type="term" value="F:G-protein beta/gamma-subunit complex binding"/>
    <property type="evidence" value="ECO:0007669"/>
    <property type="project" value="InterPro"/>
</dbReference>
<dbReference type="GO" id="GO:0005634">
    <property type="term" value="C:nucleus"/>
    <property type="evidence" value="ECO:0007669"/>
    <property type="project" value="UniProtKB-SubCell"/>
</dbReference>
<dbReference type="InterPro" id="IPR053057">
    <property type="entry name" value="XLG_GTP-binding"/>
</dbReference>
<dbReference type="PROSITE" id="PS51882">
    <property type="entry name" value="G_ALPHA"/>
    <property type="match status" value="1"/>
</dbReference>
<dbReference type="GO" id="GO:0008270">
    <property type="term" value="F:zinc ion binding"/>
    <property type="evidence" value="ECO:0007669"/>
    <property type="project" value="UniProtKB-KW"/>
</dbReference>
<dbReference type="InterPro" id="IPR001019">
    <property type="entry name" value="Gprotein_alpha_su"/>
</dbReference>
<dbReference type="Pfam" id="PF00503">
    <property type="entry name" value="G-alpha"/>
    <property type="match status" value="1"/>
</dbReference>
<accession>A0A7C9EWK8</accession>
<keyword evidence="6" id="KW-0106">Calcium</keyword>
<evidence type="ECO:0008006" key="15">
    <source>
        <dbReference type="Google" id="ProtNLM"/>
    </source>
</evidence>